<dbReference type="PANTHER" id="PTHR43297">
    <property type="entry name" value="OLIGOPEPTIDE TRANSPORT ATP-BINDING PROTEIN APPD"/>
    <property type="match status" value="1"/>
</dbReference>
<keyword evidence="5" id="KW-0547">Nucleotide-binding</keyword>
<evidence type="ECO:0000313" key="9">
    <source>
        <dbReference type="EMBL" id="MBM9469465.1"/>
    </source>
</evidence>
<dbReference type="Proteomes" id="UP000663792">
    <property type="component" value="Unassembled WGS sequence"/>
</dbReference>
<organism evidence="9 10">
    <name type="scientific">Nakamurella leprariae</name>
    <dbReference type="NCBI Taxonomy" id="2803911"/>
    <lineage>
        <taxon>Bacteria</taxon>
        <taxon>Bacillati</taxon>
        <taxon>Actinomycetota</taxon>
        <taxon>Actinomycetes</taxon>
        <taxon>Nakamurellales</taxon>
        <taxon>Nakamurellaceae</taxon>
        <taxon>Nakamurella</taxon>
    </lineage>
</organism>
<comment type="similarity">
    <text evidence="2">Belongs to the ABC transporter superfamily.</text>
</comment>
<dbReference type="InterPro" id="IPR003593">
    <property type="entry name" value="AAA+_ATPase"/>
</dbReference>
<keyword evidence="4" id="KW-1003">Cell membrane</keyword>
<dbReference type="GO" id="GO:0016887">
    <property type="term" value="F:ATP hydrolysis activity"/>
    <property type="evidence" value="ECO:0007669"/>
    <property type="project" value="InterPro"/>
</dbReference>
<dbReference type="SMART" id="SM00382">
    <property type="entry name" value="AAA"/>
    <property type="match status" value="1"/>
</dbReference>
<accession>A0A939C0Q5</accession>
<keyword evidence="3" id="KW-0813">Transport</keyword>
<evidence type="ECO:0000256" key="7">
    <source>
        <dbReference type="ARBA" id="ARBA00023136"/>
    </source>
</evidence>
<evidence type="ECO:0000313" key="10">
    <source>
        <dbReference type="Proteomes" id="UP000663792"/>
    </source>
</evidence>
<dbReference type="EMBL" id="JAERWK010000027">
    <property type="protein sequence ID" value="MBM9469465.1"/>
    <property type="molecule type" value="Genomic_DNA"/>
</dbReference>
<dbReference type="PROSITE" id="PS00211">
    <property type="entry name" value="ABC_TRANSPORTER_1"/>
    <property type="match status" value="1"/>
</dbReference>
<feature type="domain" description="ABC transporter" evidence="8">
    <location>
        <begin position="26"/>
        <end position="274"/>
    </location>
</feature>
<dbReference type="PROSITE" id="PS50893">
    <property type="entry name" value="ABC_TRANSPORTER_2"/>
    <property type="match status" value="1"/>
</dbReference>
<dbReference type="InterPro" id="IPR027417">
    <property type="entry name" value="P-loop_NTPase"/>
</dbReference>
<dbReference type="SUPFAM" id="SSF52540">
    <property type="entry name" value="P-loop containing nucleoside triphosphate hydrolases"/>
    <property type="match status" value="1"/>
</dbReference>
<gene>
    <name evidence="9" type="ORF">JL106_19435</name>
</gene>
<evidence type="ECO:0000256" key="2">
    <source>
        <dbReference type="ARBA" id="ARBA00005417"/>
    </source>
</evidence>
<dbReference type="InterPro" id="IPR050388">
    <property type="entry name" value="ABC_Ni/Peptide_Import"/>
</dbReference>
<dbReference type="InterPro" id="IPR017871">
    <property type="entry name" value="ABC_transporter-like_CS"/>
</dbReference>
<dbReference type="AlphaFoldDB" id="A0A939C0Q5"/>
<dbReference type="GO" id="GO:0005524">
    <property type="term" value="F:ATP binding"/>
    <property type="evidence" value="ECO:0007669"/>
    <property type="project" value="UniProtKB-KW"/>
</dbReference>
<comment type="subcellular location">
    <subcellularLocation>
        <location evidence="1">Cell membrane</location>
        <topology evidence="1">Peripheral membrane protein</topology>
    </subcellularLocation>
</comment>
<dbReference type="PANTHER" id="PTHR43297:SF2">
    <property type="entry name" value="DIPEPTIDE TRANSPORT ATP-BINDING PROTEIN DPPD"/>
    <property type="match status" value="1"/>
</dbReference>
<keyword evidence="7" id="KW-0472">Membrane</keyword>
<evidence type="ECO:0000256" key="4">
    <source>
        <dbReference type="ARBA" id="ARBA00022475"/>
    </source>
</evidence>
<dbReference type="GO" id="GO:0005886">
    <property type="term" value="C:plasma membrane"/>
    <property type="evidence" value="ECO:0007669"/>
    <property type="project" value="UniProtKB-SubCell"/>
</dbReference>
<comment type="caution">
    <text evidence="9">The sequence shown here is derived from an EMBL/GenBank/DDBJ whole genome shotgun (WGS) entry which is preliminary data.</text>
</comment>
<dbReference type="Pfam" id="PF00005">
    <property type="entry name" value="ABC_tran"/>
    <property type="match status" value="1"/>
</dbReference>
<dbReference type="InterPro" id="IPR003439">
    <property type="entry name" value="ABC_transporter-like_ATP-bd"/>
</dbReference>
<evidence type="ECO:0000259" key="8">
    <source>
        <dbReference type="PROSITE" id="PS50893"/>
    </source>
</evidence>
<reference evidence="9" key="1">
    <citation type="submission" date="2021-01" db="EMBL/GenBank/DDBJ databases">
        <title>YIM 132084 draft genome.</title>
        <authorList>
            <person name="An D."/>
        </authorList>
    </citation>
    <scope>NUCLEOTIDE SEQUENCE</scope>
    <source>
        <strain evidence="9">YIM 132084</strain>
    </source>
</reference>
<evidence type="ECO:0000256" key="5">
    <source>
        <dbReference type="ARBA" id="ARBA00022741"/>
    </source>
</evidence>
<keyword evidence="6 9" id="KW-0067">ATP-binding</keyword>
<evidence type="ECO:0000256" key="1">
    <source>
        <dbReference type="ARBA" id="ARBA00004202"/>
    </source>
</evidence>
<dbReference type="CDD" id="cd03257">
    <property type="entry name" value="ABC_NikE_OppD_transporters"/>
    <property type="match status" value="1"/>
</dbReference>
<name>A0A939C0Q5_9ACTN</name>
<evidence type="ECO:0000256" key="3">
    <source>
        <dbReference type="ARBA" id="ARBA00022448"/>
    </source>
</evidence>
<evidence type="ECO:0000256" key="6">
    <source>
        <dbReference type="ARBA" id="ARBA00022840"/>
    </source>
</evidence>
<dbReference type="Gene3D" id="3.40.50.300">
    <property type="entry name" value="P-loop containing nucleotide triphosphate hydrolases"/>
    <property type="match status" value="1"/>
</dbReference>
<sequence length="304" mass="32689">MTLVDRADRALLDPTDPVALTDVPLVEVRDLSVTYPSTPDTPAIAGIDLLMAPGRRVALVGESGSGKTTLAMAVAGFLPVGVDVRAATMQFRGIDLLARKVTRIPQRTPGISMLFQDAMTSLDPVFPIGKQLTSLLRTTSKVSRSAARDLAREWLARVGLTDSKRVMNARPYELSGGMRQRVMMALALCTSPQLLIADEPTSALDASLSRGMMDLIVELTESVGTSLLVVSHDINLCLEFCDDVVVMYRGEVVEHRPAATIAADARHPYTRGLLACIPTLESVTTDRLPTLDDFMPATLVGSSV</sequence>
<keyword evidence="10" id="KW-1185">Reference proteome</keyword>
<dbReference type="RefSeq" id="WP_205262429.1">
    <property type="nucleotide sequence ID" value="NZ_JAERWK010000027.1"/>
</dbReference>
<proteinExistence type="inferred from homology"/>
<protein>
    <submittedName>
        <fullName evidence="9">ABC transporter ATP-binding protein</fullName>
    </submittedName>
</protein>